<evidence type="ECO:0000313" key="2">
    <source>
        <dbReference type="Proteomes" id="UP001303222"/>
    </source>
</evidence>
<accession>A0AAN6P4P4</accession>
<comment type="caution">
    <text evidence="1">The sequence shown here is derived from an EMBL/GenBank/DDBJ whole genome shotgun (WGS) entry which is preliminary data.</text>
</comment>
<proteinExistence type="predicted"/>
<reference evidence="1" key="2">
    <citation type="submission" date="2023-06" db="EMBL/GenBank/DDBJ databases">
        <authorList>
            <consortium name="Lawrence Berkeley National Laboratory"/>
            <person name="Mondo S.J."/>
            <person name="Hensen N."/>
            <person name="Bonometti L."/>
            <person name="Westerberg I."/>
            <person name="Brannstrom I.O."/>
            <person name="Guillou S."/>
            <person name="Cros-Aarteil S."/>
            <person name="Calhoun S."/>
            <person name="Haridas S."/>
            <person name="Kuo A."/>
            <person name="Pangilinan J."/>
            <person name="Riley R."/>
            <person name="Labutti K."/>
            <person name="Andreopoulos B."/>
            <person name="Lipzen A."/>
            <person name="Chen C."/>
            <person name="Yanf M."/>
            <person name="Daum C."/>
            <person name="Ng V."/>
            <person name="Clum A."/>
            <person name="Steindorff A."/>
            <person name="Ohm R."/>
            <person name="Martin F."/>
            <person name="Silar P."/>
            <person name="Natvig D."/>
            <person name="Lalanne C."/>
            <person name="Gautier V."/>
            <person name="Ament-Velasquez S.L."/>
            <person name="Kruys A."/>
            <person name="Hutchinson M.I."/>
            <person name="Powell A.J."/>
            <person name="Barry K."/>
            <person name="Miller A.N."/>
            <person name="Grigoriev I.V."/>
            <person name="Debuchy R."/>
            <person name="Gladieux P."/>
            <person name="Thoren M.H."/>
            <person name="Johannesson H."/>
        </authorList>
    </citation>
    <scope>NUCLEOTIDE SEQUENCE</scope>
    <source>
        <strain evidence="1">CBS 626.80</strain>
    </source>
</reference>
<name>A0AAN6P4P4_9PEZI</name>
<evidence type="ECO:0000313" key="1">
    <source>
        <dbReference type="EMBL" id="KAK3955538.1"/>
    </source>
</evidence>
<gene>
    <name evidence="1" type="ORF">QBC32DRAFT_34544</name>
</gene>
<organism evidence="1 2">
    <name type="scientific">Pseudoneurospora amorphoporcata</name>
    <dbReference type="NCBI Taxonomy" id="241081"/>
    <lineage>
        <taxon>Eukaryota</taxon>
        <taxon>Fungi</taxon>
        <taxon>Dikarya</taxon>
        <taxon>Ascomycota</taxon>
        <taxon>Pezizomycotina</taxon>
        <taxon>Sordariomycetes</taxon>
        <taxon>Sordariomycetidae</taxon>
        <taxon>Sordariales</taxon>
        <taxon>Sordariaceae</taxon>
        <taxon>Pseudoneurospora</taxon>
    </lineage>
</organism>
<dbReference type="EMBL" id="MU859075">
    <property type="protein sequence ID" value="KAK3955538.1"/>
    <property type="molecule type" value="Genomic_DNA"/>
</dbReference>
<dbReference type="Proteomes" id="UP001303222">
    <property type="component" value="Unassembled WGS sequence"/>
</dbReference>
<protein>
    <submittedName>
        <fullName evidence="1">Uncharacterized protein</fullName>
    </submittedName>
</protein>
<reference evidence="1" key="1">
    <citation type="journal article" date="2023" name="Mol. Phylogenet. Evol.">
        <title>Genome-scale phylogeny and comparative genomics of the fungal order Sordariales.</title>
        <authorList>
            <person name="Hensen N."/>
            <person name="Bonometti L."/>
            <person name="Westerberg I."/>
            <person name="Brannstrom I.O."/>
            <person name="Guillou S."/>
            <person name="Cros-Aarteil S."/>
            <person name="Calhoun S."/>
            <person name="Haridas S."/>
            <person name="Kuo A."/>
            <person name="Mondo S."/>
            <person name="Pangilinan J."/>
            <person name="Riley R."/>
            <person name="LaButti K."/>
            <person name="Andreopoulos B."/>
            <person name="Lipzen A."/>
            <person name="Chen C."/>
            <person name="Yan M."/>
            <person name="Daum C."/>
            <person name="Ng V."/>
            <person name="Clum A."/>
            <person name="Steindorff A."/>
            <person name="Ohm R.A."/>
            <person name="Martin F."/>
            <person name="Silar P."/>
            <person name="Natvig D.O."/>
            <person name="Lalanne C."/>
            <person name="Gautier V."/>
            <person name="Ament-Velasquez S.L."/>
            <person name="Kruys A."/>
            <person name="Hutchinson M.I."/>
            <person name="Powell A.J."/>
            <person name="Barry K."/>
            <person name="Miller A.N."/>
            <person name="Grigoriev I.V."/>
            <person name="Debuchy R."/>
            <person name="Gladieux P."/>
            <person name="Hiltunen Thoren M."/>
            <person name="Johannesson H."/>
        </authorList>
    </citation>
    <scope>NUCLEOTIDE SEQUENCE</scope>
    <source>
        <strain evidence="1">CBS 626.80</strain>
    </source>
</reference>
<dbReference type="AlphaFoldDB" id="A0AAN6P4P4"/>
<keyword evidence="2" id="KW-1185">Reference proteome</keyword>
<sequence length="162" mass="18020">MFCTIPNALCHGLTQRHLIFCHLNFSLQARELVTFCSNATVVNGTDGNLVDWYSFTEATVADSVENFVWAVQSNTCPTRLLPKLGVEGKPGLGRYWCESSLQATSTRIPGKGLALRALVHLLRISVSQTGICYIYDPSNPHHHISSCICVSRLEEKIQKRLD</sequence>